<dbReference type="InterPro" id="IPR044000">
    <property type="entry name" value="Phage_tube_2"/>
</dbReference>
<evidence type="ECO:0000313" key="2">
    <source>
        <dbReference type="EMBL" id="CAB5226956.1"/>
    </source>
</evidence>
<organism evidence="1">
    <name type="scientific">uncultured Caudovirales phage</name>
    <dbReference type="NCBI Taxonomy" id="2100421"/>
    <lineage>
        <taxon>Viruses</taxon>
        <taxon>Duplodnaviria</taxon>
        <taxon>Heunggongvirae</taxon>
        <taxon>Uroviricota</taxon>
        <taxon>Caudoviricetes</taxon>
        <taxon>Peduoviridae</taxon>
        <taxon>Maltschvirus</taxon>
        <taxon>Maltschvirus maltsch</taxon>
    </lineage>
</organism>
<dbReference type="EMBL" id="LR796837">
    <property type="protein sequence ID" value="CAB4169190.1"/>
    <property type="molecule type" value="Genomic_DNA"/>
</dbReference>
<sequence length="406" mass="41925">MSIAQGINKVLVFFKQTGLGVPGTVGAHTGSQAMRRETGIGKLTMASFANTELTTFQQSTGKQHGLRSATYALSGLLSPNTYSTLFSSLLRKLFTATTALTGLGLTIAGTAGAWTATGTGFLTGGLKIGDIFRITTATGLNADNLNKNFLISNLTATVITFTVVNGTTITTGTGTACTITIPGKKCLAPLTGQTQEYWTIEEWQTDIAQSELFTDMVMGSADISLPSSGNTTCAFNLAGLNRTTGATQVLTSPAAVTTTPILTAVQGDIIVNGVAVANITGATIKIDCAAANMGGVIGTNFAPDVQRQVISVSGQLTAFYQDGVMPGYFDASTPINVVIVVATDGTAASDFVSFSMSSVILDGDDKDDGQKGIVRTYPFTARMNPNGGTALANDQTIISIQDSQAA</sequence>
<proteinExistence type="predicted"/>
<protein>
    <submittedName>
        <fullName evidence="1">Uncharacterized protein</fullName>
    </submittedName>
</protein>
<dbReference type="EMBL" id="LR798364">
    <property type="protein sequence ID" value="CAB5226956.1"/>
    <property type="molecule type" value="Genomic_DNA"/>
</dbReference>
<evidence type="ECO:0000313" key="1">
    <source>
        <dbReference type="EMBL" id="CAB4169190.1"/>
    </source>
</evidence>
<accession>A0A6J5PBF0</accession>
<gene>
    <name evidence="2" type="ORF">UFOVP1516_78</name>
    <name evidence="1" type="ORF">UFOVP887_57</name>
</gene>
<name>A0A6J5PBF0_9CAUD</name>
<reference evidence="1" key="1">
    <citation type="submission" date="2020-05" db="EMBL/GenBank/DDBJ databases">
        <authorList>
            <person name="Chiriac C."/>
            <person name="Salcher M."/>
            <person name="Ghai R."/>
            <person name="Kavagutti S V."/>
        </authorList>
    </citation>
    <scope>NUCLEOTIDE SEQUENCE</scope>
</reference>
<dbReference type="Pfam" id="PF18906">
    <property type="entry name" value="Phage_tube_2"/>
    <property type="match status" value="1"/>
</dbReference>